<dbReference type="InterPro" id="IPR011623">
    <property type="entry name" value="7TMR_DISM_rcpt_extracell_dom1"/>
</dbReference>
<dbReference type="InterPro" id="IPR043128">
    <property type="entry name" value="Rev_trsase/Diguanyl_cyclase"/>
</dbReference>
<evidence type="ECO:0000256" key="1">
    <source>
        <dbReference type="SAM" id="Phobius"/>
    </source>
</evidence>
<reference evidence="3 4" key="1">
    <citation type="submission" date="2019-04" db="EMBL/GenBank/DDBJ databases">
        <title>Natronospirillum operosus gen. nov., sp. nov., a haloalkaliphilic satellite isolated from decaying biomass of laboratory culture of cyanobacterium Geitlerinema sp. and proposal of Natronospirillaceae fam. nov. and Saccharospirillaceae fam. nov.</title>
        <authorList>
            <person name="Kevbrin V."/>
            <person name="Boltyanskaya Y."/>
            <person name="Koziaeva V."/>
            <person name="Grouzdev D.S."/>
            <person name="Park M."/>
            <person name="Cho J."/>
        </authorList>
    </citation>
    <scope>NUCLEOTIDE SEQUENCE [LARGE SCALE GENOMIC DNA]</scope>
    <source>
        <strain evidence="3 4">G-116</strain>
    </source>
</reference>
<gene>
    <name evidence="3" type="ORF">E4656_01245</name>
</gene>
<feature type="transmembrane region" description="Helical" evidence="1">
    <location>
        <begin position="362"/>
        <end position="383"/>
    </location>
</feature>
<feature type="domain" description="EAL" evidence="2">
    <location>
        <begin position="605"/>
        <end position="856"/>
    </location>
</feature>
<comment type="caution">
    <text evidence="3">The sequence shown here is derived from an EMBL/GenBank/DDBJ whole genome shotgun (WGS) entry which is preliminary data.</text>
</comment>
<dbReference type="SUPFAM" id="SSF141868">
    <property type="entry name" value="EAL domain-like"/>
    <property type="match status" value="1"/>
</dbReference>
<feature type="transmembrane region" description="Helical" evidence="1">
    <location>
        <begin position="395"/>
        <end position="415"/>
    </location>
</feature>
<dbReference type="Pfam" id="PF00563">
    <property type="entry name" value="EAL"/>
    <property type="match status" value="1"/>
</dbReference>
<evidence type="ECO:0000259" key="2">
    <source>
        <dbReference type="PROSITE" id="PS50883"/>
    </source>
</evidence>
<name>A0A4Z0WBC5_9GAMM</name>
<sequence>MESPQVRDQIMVEQAGVRWLRPGNTPASALLRRLLFLFAVLAPLMAAAQLATEAPLVLTPGQAPQSELYGPVLTMTGDASPEAAWAELRQAEPSAPVGISTEPVWSLLPLFTDFPAAETHRFHAVMRSYFLQSVTFYLLDAEGNLLGTERAGAMEADSWKRSETDRLAVSFDLAGERPYYLLTRTLSNTPLAKGLQLVSDEARSLQRERQRALYWSTLSILLAATVFSVVILMAHRGRTYIWLLAFHLQALVYFSVMVGYGHLIWPPWLFQVLSQSIMVLNFLFLFILFRFARSFLPMTDVPGRTVRLKAVTGWSLLVAALISLFVSDHYTLPLFALALVVVVALVLRDVARAIRAGYWPGWILLLAMAMQALGGVVGTSAFLHALPVNVFTLNAYMVSTLVALGVLSFSVALRLRYIESAQRKMVLRDAATGYPSRAYVSEVLAPLWDELLQRHGQMWLVMVKVINLDDVHSMLGPRAAEAVSLELLQQLDPQLQALGWAMELPGVPDCHLCLINRDEAVFVVAPAHADKFRPEQMFRFTRARVNFQGSQLYIRGRCAVYRCTLPDEPLEQALRKLTTVMVSTRDENVRIAEYSRAMDHRFQRRHWLAGELQSALQQGALSFCIQPQYDLQSGCLVGGELLARWYHPVAGAIGPAEFIPLAEKTGLVSRITRHMLDSALSWLHRHPDADIRLALNLSAADLDNPDLLDWVDAAFERWPQAPHRLFLEITESDMMRNRELSLQHVAALKSRGVGLAIDDFGTGYSSLSYLSHILPDEIKIDRSFVERMHSGDIDRSIVQSVIQLAHSLRAVTVAEGIETAEQLQVLQEAGCHRGQGYYWHRPLDEAAFTALVVQMMQD</sequence>
<dbReference type="PANTHER" id="PTHR33121">
    <property type="entry name" value="CYCLIC DI-GMP PHOSPHODIESTERASE PDEF"/>
    <property type="match status" value="1"/>
</dbReference>
<feature type="transmembrane region" description="Helical" evidence="1">
    <location>
        <begin position="268"/>
        <end position="289"/>
    </location>
</feature>
<dbReference type="EMBL" id="SRMF01000001">
    <property type="protein sequence ID" value="TGG95084.1"/>
    <property type="molecule type" value="Genomic_DNA"/>
</dbReference>
<dbReference type="Proteomes" id="UP000297475">
    <property type="component" value="Unassembled WGS sequence"/>
</dbReference>
<dbReference type="InterPro" id="IPR050706">
    <property type="entry name" value="Cyclic-di-GMP_PDE-like"/>
</dbReference>
<dbReference type="CDD" id="cd01948">
    <property type="entry name" value="EAL"/>
    <property type="match status" value="1"/>
</dbReference>
<dbReference type="InterPro" id="IPR035919">
    <property type="entry name" value="EAL_sf"/>
</dbReference>
<dbReference type="Pfam" id="PF07695">
    <property type="entry name" value="7TMR-DISM_7TM"/>
    <property type="match status" value="1"/>
</dbReference>
<dbReference type="InterPro" id="IPR001633">
    <property type="entry name" value="EAL_dom"/>
</dbReference>
<keyword evidence="1" id="KW-0472">Membrane</keyword>
<dbReference type="GO" id="GO:0071111">
    <property type="term" value="F:cyclic-guanylate-specific phosphodiesterase activity"/>
    <property type="evidence" value="ECO:0007669"/>
    <property type="project" value="InterPro"/>
</dbReference>
<dbReference type="PANTHER" id="PTHR33121:SF70">
    <property type="entry name" value="SIGNALING PROTEIN YKOW"/>
    <property type="match status" value="1"/>
</dbReference>
<dbReference type="PROSITE" id="PS50883">
    <property type="entry name" value="EAL"/>
    <property type="match status" value="1"/>
</dbReference>
<keyword evidence="1" id="KW-0812">Transmembrane</keyword>
<keyword evidence="1" id="KW-1133">Transmembrane helix</keyword>
<organism evidence="3 4">
    <name type="scientific">Natronospirillum operosum</name>
    <dbReference type="NCBI Taxonomy" id="2759953"/>
    <lineage>
        <taxon>Bacteria</taxon>
        <taxon>Pseudomonadati</taxon>
        <taxon>Pseudomonadota</taxon>
        <taxon>Gammaproteobacteria</taxon>
        <taxon>Oceanospirillales</taxon>
        <taxon>Natronospirillaceae</taxon>
        <taxon>Natronospirillum</taxon>
    </lineage>
</organism>
<accession>A0A4Z0WBC5</accession>
<dbReference type="AlphaFoldDB" id="A0A4Z0WBC5"/>
<proteinExistence type="predicted"/>
<dbReference type="Gene3D" id="3.30.70.270">
    <property type="match status" value="1"/>
</dbReference>
<dbReference type="Gene3D" id="3.20.20.450">
    <property type="entry name" value="EAL domain"/>
    <property type="match status" value="1"/>
</dbReference>
<evidence type="ECO:0000313" key="3">
    <source>
        <dbReference type="EMBL" id="TGG95084.1"/>
    </source>
</evidence>
<feature type="transmembrane region" description="Helical" evidence="1">
    <location>
        <begin position="310"/>
        <end position="326"/>
    </location>
</feature>
<dbReference type="OrthoDB" id="6279314at2"/>
<evidence type="ECO:0000313" key="4">
    <source>
        <dbReference type="Proteomes" id="UP000297475"/>
    </source>
</evidence>
<feature type="transmembrane region" description="Helical" evidence="1">
    <location>
        <begin position="240"/>
        <end position="262"/>
    </location>
</feature>
<protein>
    <submittedName>
        <fullName evidence="3">EAL domain-containing protein</fullName>
    </submittedName>
</protein>
<feature type="transmembrane region" description="Helical" evidence="1">
    <location>
        <begin position="212"/>
        <end position="233"/>
    </location>
</feature>
<dbReference type="SMART" id="SM00052">
    <property type="entry name" value="EAL"/>
    <property type="match status" value="1"/>
</dbReference>
<feature type="transmembrane region" description="Helical" evidence="1">
    <location>
        <begin position="332"/>
        <end position="350"/>
    </location>
</feature>
<keyword evidence="4" id="KW-1185">Reference proteome</keyword>